<dbReference type="PROSITE" id="PS50053">
    <property type="entry name" value="UBIQUITIN_2"/>
    <property type="match status" value="1"/>
</dbReference>
<keyword evidence="3" id="KW-1185">Reference proteome</keyword>
<sequence length="435" mass="48663">MATVDPAAQRLFILEYRSRRVLVAPPMHYNELQQSIHRHFPEIPSNHHISYHTRDLQISEGSFVEVSPDVWGIVMPMLRKLEVRSAYPTPSSLPAPLETIEPSTISTPISLSPSTSRSLSIVVLGQTGRRIQLQVFPSHTIDDIKAMVQDSEGIPPDQQEFIWAGRQLMDEWTVGAVGITTGSVIHLIQRLRIGKPVIYLLPPFGRHVEATVKLSLVPEWKFDAVYPVVPVTTSPTGDQTLQWNVEASPDGTLLEKNAGLRVSYLFWEAEAFKAHGEPFSPLPSPTDEQGSFDIEPTFIPNQPHLDPTNSVALDVSKITPYLDTTLKSLGLQTEARTSFITYWLPAFLRHPYIALRFLPQAVYEKAAPLEVSPVPDVTVRVFMLFQGLKEKDAQRMWGTANSTIDWKSVVGLGEQSLADDSLFRVVEWGGMEILQ</sequence>
<dbReference type="SMART" id="SM00213">
    <property type="entry name" value="UBQ"/>
    <property type="match status" value="1"/>
</dbReference>
<evidence type="ECO:0000313" key="3">
    <source>
        <dbReference type="Proteomes" id="UP000298030"/>
    </source>
</evidence>
<organism evidence="2 3">
    <name type="scientific">Coprinellus micaceus</name>
    <name type="common">Glistening ink-cap mushroom</name>
    <name type="synonym">Coprinus micaceus</name>
    <dbReference type="NCBI Taxonomy" id="71717"/>
    <lineage>
        <taxon>Eukaryota</taxon>
        <taxon>Fungi</taxon>
        <taxon>Dikarya</taxon>
        <taxon>Basidiomycota</taxon>
        <taxon>Agaricomycotina</taxon>
        <taxon>Agaricomycetes</taxon>
        <taxon>Agaricomycetidae</taxon>
        <taxon>Agaricales</taxon>
        <taxon>Agaricineae</taxon>
        <taxon>Psathyrellaceae</taxon>
        <taxon>Coprinellus</taxon>
    </lineage>
</organism>
<dbReference type="InterPro" id="IPR000626">
    <property type="entry name" value="Ubiquitin-like_dom"/>
</dbReference>
<dbReference type="PANTHER" id="PTHR10666">
    <property type="entry name" value="UBIQUITIN"/>
    <property type="match status" value="1"/>
</dbReference>
<protein>
    <recommendedName>
        <fullName evidence="1">Ubiquitin-like domain-containing protein</fullName>
    </recommendedName>
</protein>
<dbReference type="Proteomes" id="UP000298030">
    <property type="component" value="Unassembled WGS sequence"/>
</dbReference>
<dbReference type="OrthoDB" id="428577at2759"/>
<name>A0A4Y7T9U0_COPMI</name>
<reference evidence="2 3" key="1">
    <citation type="journal article" date="2019" name="Nat. Ecol. Evol.">
        <title>Megaphylogeny resolves global patterns of mushroom evolution.</title>
        <authorList>
            <person name="Varga T."/>
            <person name="Krizsan K."/>
            <person name="Foldi C."/>
            <person name="Dima B."/>
            <person name="Sanchez-Garcia M."/>
            <person name="Sanchez-Ramirez S."/>
            <person name="Szollosi G.J."/>
            <person name="Szarkandi J.G."/>
            <person name="Papp V."/>
            <person name="Albert L."/>
            <person name="Andreopoulos W."/>
            <person name="Angelini C."/>
            <person name="Antonin V."/>
            <person name="Barry K.W."/>
            <person name="Bougher N.L."/>
            <person name="Buchanan P."/>
            <person name="Buyck B."/>
            <person name="Bense V."/>
            <person name="Catcheside P."/>
            <person name="Chovatia M."/>
            <person name="Cooper J."/>
            <person name="Damon W."/>
            <person name="Desjardin D."/>
            <person name="Finy P."/>
            <person name="Geml J."/>
            <person name="Haridas S."/>
            <person name="Hughes K."/>
            <person name="Justo A."/>
            <person name="Karasinski D."/>
            <person name="Kautmanova I."/>
            <person name="Kiss B."/>
            <person name="Kocsube S."/>
            <person name="Kotiranta H."/>
            <person name="LaButti K.M."/>
            <person name="Lechner B.E."/>
            <person name="Liimatainen K."/>
            <person name="Lipzen A."/>
            <person name="Lukacs Z."/>
            <person name="Mihaltcheva S."/>
            <person name="Morgado L.N."/>
            <person name="Niskanen T."/>
            <person name="Noordeloos M.E."/>
            <person name="Ohm R.A."/>
            <person name="Ortiz-Santana B."/>
            <person name="Ovrebo C."/>
            <person name="Racz N."/>
            <person name="Riley R."/>
            <person name="Savchenko A."/>
            <person name="Shiryaev A."/>
            <person name="Soop K."/>
            <person name="Spirin V."/>
            <person name="Szebenyi C."/>
            <person name="Tomsovsky M."/>
            <person name="Tulloss R.E."/>
            <person name="Uehling J."/>
            <person name="Grigoriev I.V."/>
            <person name="Vagvolgyi C."/>
            <person name="Papp T."/>
            <person name="Martin F.M."/>
            <person name="Miettinen O."/>
            <person name="Hibbett D.S."/>
            <person name="Nagy L.G."/>
        </authorList>
    </citation>
    <scope>NUCLEOTIDE SEQUENCE [LARGE SCALE GENOMIC DNA]</scope>
    <source>
        <strain evidence="2 3">FP101781</strain>
    </source>
</reference>
<evidence type="ECO:0000259" key="1">
    <source>
        <dbReference type="PROSITE" id="PS50053"/>
    </source>
</evidence>
<proteinExistence type="predicted"/>
<dbReference type="PRINTS" id="PR00348">
    <property type="entry name" value="UBIQUITIN"/>
</dbReference>
<feature type="domain" description="Ubiquitin-like" evidence="1">
    <location>
        <begin position="119"/>
        <end position="194"/>
    </location>
</feature>
<dbReference type="InterPro" id="IPR050158">
    <property type="entry name" value="Ubiquitin_ubiquitin-like"/>
</dbReference>
<dbReference type="EMBL" id="QPFP01000021">
    <property type="protein sequence ID" value="TEB30935.1"/>
    <property type="molecule type" value="Genomic_DNA"/>
</dbReference>
<dbReference type="Pfam" id="PF00240">
    <property type="entry name" value="ubiquitin"/>
    <property type="match status" value="1"/>
</dbReference>
<dbReference type="SUPFAM" id="SSF54236">
    <property type="entry name" value="Ubiquitin-like"/>
    <property type="match status" value="1"/>
</dbReference>
<accession>A0A4Y7T9U0</accession>
<gene>
    <name evidence="2" type="ORF">FA13DRAFT_1733349</name>
</gene>
<comment type="caution">
    <text evidence="2">The sequence shown here is derived from an EMBL/GenBank/DDBJ whole genome shotgun (WGS) entry which is preliminary data.</text>
</comment>
<dbReference type="AlphaFoldDB" id="A0A4Y7T9U0"/>
<dbReference type="InterPro" id="IPR029071">
    <property type="entry name" value="Ubiquitin-like_domsf"/>
</dbReference>
<dbReference type="Gene3D" id="3.10.20.90">
    <property type="entry name" value="Phosphatidylinositol 3-kinase Catalytic Subunit, Chain A, domain 1"/>
    <property type="match status" value="1"/>
</dbReference>
<dbReference type="InterPro" id="IPR019956">
    <property type="entry name" value="Ubiquitin_dom"/>
</dbReference>
<evidence type="ECO:0000313" key="2">
    <source>
        <dbReference type="EMBL" id="TEB30935.1"/>
    </source>
</evidence>
<dbReference type="STRING" id="71717.A0A4Y7T9U0"/>